<feature type="compositionally biased region" description="Low complexity" evidence="1">
    <location>
        <begin position="552"/>
        <end position="564"/>
    </location>
</feature>
<feature type="compositionally biased region" description="Low complexity" evidence="1">
    <location>
        <begin position="759"/>
        <end position="778"/>
    </location>
</feature>
<organism evidence="2 3">
    <name type="scientific">Podospora didyma</name>
    <dbReference type="NCBI Taxonomy" id="330526"/>
    <lineage>
        <taxon>Eukaryota</taxon>
        <taxon>Fungi</taxon>
        <taxon>Dikarya</taxon>
        <taxon>Ascomycota</taxon>
        <taxon>Pezizomycotina</taxon>
        <taxon>Sordariomycetes</taxon>
        <taxon>Sordariomycetidae</taxon>
        <taxon>Sordariales</taxon>
        <taxon>Podosporaceae</taxon>
        <taxon>Podospora</taxon>
    </lineage>
</organism>
<feature type="compositionally biased region" description="Polar residues" evidence="1">
    <location>
        <begin position="984"/>
        <end position="994"/>
    </location>
</feature>
<evidence type="ECO:0000256" key="1">
    <source>
        <dbReference type="SAM" id="MobiDB-lite"/>
    </source>
</evidence>
<dbReference type="EMBL" id="JAULSW010000002">
    <property type="protein sequence ID" value="KAK3391106.1"/>
    <property type="molecule type" value="Genomic_DNA"/>
</dbReference>
<feature type="compositionally biased region" description="Basic and acidic residues" evidence="1">
    <location>
        <begin position="787"/>
        <end position="805"/>
    </location>
</feature>
<feature type="region of interest" description="Disordered" evidence="1">
    <location>
        <begin position="1036"/>
        <end position="1070"/>
    </location>
</feature>
<reference evidence="2" key="1">
    <citation type="journal article" date="2023" name="Mol. Phylogenet. Evol.">
        <title>Genome-scale phylogeny and comparative genomics of the fungal order Sordariales.</title>
        <authorList>
            <person name="Hensen N."/>
            <person name="Bonometti L."/>
            <person name="Westerberg I."/>
            <person name="Brannstrom I.O."/>
            <person name="Guillou S."/>
            <person name="Cros-Aarteil S."/>
            <person name="Calhoun S."/>
            <person name="Haridas S."/>
            <person name="Kuo A."/>
            <person name="Mondo S."/>
            <person name="Pangilinan J."/>
            <person name="Riley R."/>
            <person name="LaButti K."/>
            <person name="Andreopoulos B."/>
            <person name="Lipzen A."/>
            <person name="Chen C."/>
            <person name="Yan M."/>
            <person name="Daum C."/>
            <person name="Ng V."/>
            <person name="Clum A."/>
            <person name="Steindorff A."/>
            <person name="Ohm R.A."/>
            <person name="Martin F."/>
            <person name="Silar P."/>
            <person name="Natvig D.O."/>
            <person name="Lalanne C."/>
            <person name="Gautier V."/>
            <person name="Ament-Velasquez S.L."/>
            <person name="Kruys A."/>
            <person name="Hutchinson M.I."/>
            <person name="Powell A.J."/>
            <person name="Barry K."/>
            <person name="Miller A.N."/>
            <person name="Grigoriev I.V."/>
            <person name="Debuchy R."/>
            <person name="Gladieux P."/>
            <person name="Hiltunen Thoren M."/>
            <person name="Johannesson H."/>
        </authorList>
    </citation>
    <scope>NUCLEOTIDE SEQUENCE</scope>
    <source>
        <strain evidence="2">CBS 232.78</strain>
    </source>
</reference>
<feature type="compositionally biased region" description="Polar residues" evidence="1">
    <location>
        <begin position="503"/>
        <end position="523"/>
    </location>
</feature>
<feature type="compositionally biased region" description="Polar residues" evidence="1">
    <location>
        <begin position="533"/>
        <end position="551"/>
    </location>
</feature>
<feature type="region of interest" description="Disordered" evidence="1">
    <location>
        <begin position="833"/>
        <end position="997"/>
    </location>
</feature>
<feature type="compositionally biased region" description="Basic residues" evidence="1">
    <location>
        <begin position="1170"/>
        <end position="1190"/>
    </location>
</feature>
<feature type="compositionally biased region" description="Polar residues" evidence="1">
    <location>
        <begin position="666"/>
        <end position="681"/>
    </location>
</feature>
<feature type="region of interest" description="Disordered" evidence="1">
    <location>
        <begin position="592"/>
        <end position="805"/>
    </location>
</feature>
<keyword evidence="3" id="KW-1185">Reference proteome</keyword>
<feature type="compositionally biased region" description="Pro residues" evidence="1">
    <location>
        <begin position="260"/>
        <end position="269"/>
    </location>
</feature>
<feature type="compositionally biased region" description="Polar residues" evidence="1">
    <location>
        <begin position="630"/>
        <end position="639"/>
    </location>
</feature>
<feature type="region of interest" description="Disordered" evidence="1">
    <location>
        <begin position="288"/>
        <end position="307"/>
    </location>
</feature>
<feature type="compositionally biased region" description="Basic and acidic residues" evidence="1">
    <location>
        <begin position="80"/>
        <end position="94"/>
    </location>
</feature>
<sequence>MMATESPKERSDEATVTSDNEPAIQIDTDSHNVNSDHPHVNGDGPASAGTDEVANKHILDIVDDLVHSSEVSISGGSDNEASRGDAKHKDDAKGHVRTSSTVKKPASFKAISVNKTFLTTKGAAPSAPPKPTDKATTAASSAPSAQSGSLAVPRPRLVAKTGSGLVTKSSTGVNGGKTAPDPSAVWNKNRPVPPPEPKKYTDEELKKYGIHMATRLAPDDPKGQGHANWADIDDDDEDWAPETITWQDGTKVTIPHTEEPAPPPEPAPRPVAVAPPLAPVAVKENGIVEKPKSPAPPSTISPAPPVKTAVLGSGKGLILKGVQEKPTLVAKPPAPPTPVKSPWAPIPKVDKVPPVVIDILSQQTARQSPRDVPIAKSSTPPPPKEIAADDFSRAAWRDGNAGGNRELFNSQSGRYEPAPDRRGSRPDAQHNRQPAVLQRTSLHDQQAPAEPSAAFQTNRTSDQLSYGRRRGSSNVSGGSGSLMRRLGAHDLPMPPPELVNARRGSTTGETDSPASPRNFSPSGLQGGPRHGQNWPTRQSPAMSHSTPYHQSAQGQVAPPVQQPALVPLVTEDDFELQKRLMRERRELAMKRRLEQEAREEAEKQERIRLKLEALGPPPESSKAKKALKDQATTPTQIQPRENLPAEETTSTKEQKAAEKPAVESAVSEQSNKTDSLPNGPSAQALPSAEPIDARPQHGSTHAHPWPTTKQPELYTTPTWGAQPTPVTAKNVWGSPNNNRSLGNGTFITDLGTGQLGQLPAKAGPGPIAPPSAAAARQPPIAPPKIAPRHERGAMGELSASEREAKQSAWANTVRLGDNAFQSMLDVQYKERERRLQKEGRTLTEIQPAIKDTWRPTKLDDSGVRAESATKQTVKVGQENPWAGPSETKPSSSQPAMSVSSTTPSEHGQRAQSAAAGRDGASASILPTTAPQQSPSPPPPDMAGHPAFDGDVTHPLVSLPPPQPRVRLPPAPTTAARADAPETTSAHSAPSTKSQGPLAWASTAAYKDHDTATTANMSRASVHDPGNSWQAKIDSLLGGRKTHTPPKTSNDYASRNPYEHPGRSLSSRSIRPALAAKDALVTTKDMAEECFEEQEMGSLPPVRLPNVVPEMLWQPSPAPKRLPKSLYIEPSTANMVDFKANMSGGGIIWRVFLPYMDGSKDITVPFGRTRSNPRRATPRGARHPSGPHRPTKGRESSSSYSHDQGAGPSASGSTSSQQTRNSRGGYRGRDNWTRNSAAPIQT</sequence>
<feature type="compositionally biased region" description="Basic and acidic residues" evidence="1">
    <location>
        <begin position="851"/>
        <end position="863"/>
    </location>
</feature>
<feature type="region of interest" description="Disordered" evidence="1">
    <location>
        <begin position="325"/>
        <end position="564"/>
    </location>
</feature>
<feature type="compositionally biased region" description="Basic and acidic residues" evidence="1">
    <location>
        <begin position="1"/>
        <end position="13"/>
    </location>
</feature>
<dbReference type="Proteomes" id="UP001285441">
    <property type="component" value="Unassembled WGS sequence"/>
</dbReference>
<feature type="compositionally biased region" description="Acidic residues" evidence="1">
    <location>
        <begin position="231"/>
        <end position="240"/>
    </location>
</feature>
<feature type="compositionally biased region" description="Polar residues" evidence="1">
    <location>
        <begin position="454"/>
        <end position="464"/>
    </location>
</feature>
<feature type="region of interest" description="Disordered" evidence="1">
    <location>
        <begin position="215"/>
        <end position="273"/>
    </location>
</feature>
<evidence type="ECO:0000313" key="3">
    <source>
        <dbReference type="Proteomes" id="UP001285441"/>
    </source>
</evidence>
<feature type="compositionally biased region" description="Low complexity" evidence="1">
    <location>
        <begin position="340"/>
        <end position="359"/>
    </location>
</feature>
<feature type="compositionally biased region" description="Low complexity" evidence="1">
    <location>
        <begin position="890"/>
        <end position="900"/>
    </location>
</feature>
<feature type="compositionally biased region" description="Basic and acidic residues" evidence="1">
    <location>
        <begin position="592"/>
        <end position="611"/>
    </location>
</feature>
<feature type="compositionally biased region" description="Low complexity" evidence="1">
    <location>
        <begin position="1203"/>
        <end position="1218"/>
    </location>
</feature>
<feature type="compositionally biased region" description="Low complexity" evidence="1">
    <location>
        <begin position="972"/>
        <end position="983"/>
    </location>
</feature>
<name>A0AAE0P0G4_9PEZI</name>
<comment type="caution">
    <text evidence="2">The sequence shown here is derived from an EMBL/GenBank/DDBJ whole genome shotgun (WGS) entry which is preliminary data.</text>
</comment>
<feature type="compositionally biased region" description="Polar residues" evidence="1">
    <location>
        <begin position="707"/>
        <end position="746"/>
    </location>
</feature>
<protein>
    <submittedName>
        <fullName evidence="2">Uncharacterized protein</fullName>
    </submittedName>
</protein>
<feature type="region of interest" description="Disordered" evidence="1">
    <location>
        <begin position="119"/>
        <end position="200"/>
    </location>
</feature>
<feature type="compositionally biased region" description="Basic and acidic residues" evidence="1">
    <location>
        <begin position="649"/>
        <end position="661"/>
    </location>
</feature>
<feature type="region of interest" description="Disordered" evidence="1">
    <location>
        <begin position="70"/>
        <end position="107"/>
    </location>
</feature>
<accession>A0AAE0P0G4</accession>
<feature type="compositionally biased region" description="Low complexity" evidence="1">
    <location>
        <begin position="134"/>
        <end position="145"/>
    </location>
</feature>
<feature type="compositionally biased region" description="Pro residues" evidence="1">
    <location>
        <begin position="957"/>
        <end position="971"/>
    </location>
</feature>
<dbReference type="AlphaFoldDB" id="A0AAE0P0G4"/>
<feature type="compositionally biased region" description="Polar residues" evidence="1">
    <location>
        <begin position="1232"/>
        <end position="1241"/>
    </location>
</feature>
<feature type="region of interest" description="Disordered" evidence="1">
    <location>
        <begin position="1"/>
        <end position="55"/>
    </location>
</feature>
<feature type="compositionally biased region" description="Basic and acidic residues" evidence="1">
    <location>
        <begin position="28"/>
        <end position="40"/>
    </location>
</feature>
<feature type="region of interest" description="Disordered" evidence="1">
    <location>
        <begin position="1163"/>
        <end position="1241"/>
    </location>
</feature>
<feature type="compositionally biased region" description="Basic and acidic residues" evidence="1">
    <location>
        <begin position="386"/>
        <end position="396"/>
    </location>
</feature>
<proteinExistence type="predicted"/>
<feature type="compositionally biased region" description="Low complexity" evidence="1">
    <location>
        <begin position="909"/>
        <end position="932"/>
    </location>
</feature>
<feature type="compositionally biased region" description="Polar residues" evidence="1">
    <location>
        <begin position="70"/>
        <end position="79"/>
    </location>
</feature>
<feature type="compositionally biased region" description="Pro residues" evidence="1">
    <location>
        <begin position="293"/>
        <end position="305"/>
    </location>
</feature>
<evidence type="ECO:0000313" key="2">
    <source>
        <dbReference type="EMBL" id="KAK3391106.1"/>
    </source>
</evidence>
<reference evidence="2" key="2">
    <citation type="submission" date="2023-06" db="EMBL/GenBank/DDBJ databases">
        <authorList>
            <consortium name="Lawrence Berkeley National Laboratory"/>
            <person name="Haridas S."/>
            <person name="Hensen N."/>
            <person name="Bonometti L."/>
            <person name="Westerberg I."/>
            <person name="Brannstrom I.O."/>
            <person name="Guillou S."/>
            <person name="Cros-Aarteil S."/>
            <person name="Calhoun S."/>
            <person name="Kuo A."/>
            <person name="Mondo S."/>
            <person name="Pangilinan J."/>
            <person name="Riley R."/>
            <person name="LaButti K."/>
            <person name="Andreopoulos B."/>
            <person name="Lipzen A."/>
            <person name="Chen C."/>
            <person name="Yanf M."/>
            <person name="Daum C."/>
            <person name="Ng V."/>
            <person name="Clum A."/>
            <person name="Steindorff A."/>
            <person name="Ohm R."/>
            <person name="Martin F."/>
            <person name="Silar P."/>
            <person name="Natvig D."/>
            <person name="Lalanne C."/>
            <person name="Gautier V."/>
            <person name="Ament-velasquez S.L."/>
            <person name="Kruys A."/>
            <person name="Hutchinson M.I."/>
            <person name="Powell A.J."/>
            <person name="Barry K."/>
            <person name="Miller A.N."/>
            <person name="Grigoriev I.V."/>
            <person name="Debuchy R."/>
            <person name="Gladieux P."/>
            <person name="Thoren M.H."/>
            <person name="Johannesson H."/>
        </authorList>
    </citation>
    <scope>NUCLEOTIDE SEQUENCE</scope>
    <source>
        <strain evidence="2">CBS 232.78</strain>
    </source>
</reference>
<gene>
    <name evidence="2" type="ORF">B0H63DRAFT_132086</name>
</gene>
<feature type="compositionally biased region" description="Basic and acidic residues" evidence="1">
    <location>
        <begin position="417"/>
        <end position="430"/>
    </location>
</feature>